<accession>A0A0C3BUL5</accession>
<name>A0A0C3BUL5_HEBCY</name>
<evidence type="ECO:0000313" key="10">
    <source>
        <dbReference type="Proteomes" id="UP000053424"/>
    </source>
</evidence>
<dbReference type="GO" id="GO:0000462">
    <property type="term" value="P:maturation of SSU-rRNA from tricistronic rRNA transcript (SSU-rRNA, 5.8S rRNA, LSU-rRNA)"/>
    <property type="evidence" value="ECO:0007669"/>
    <property type="project" value="TreeGrafter"/>
</dbReference>
<sequence>MPPSRTQDKHSNAESSSSKQKRHYQRKNQQEEESSTTPGVQKVKAALRQTRRLLAKDTLAADVRVETERRLKALELELQQAELAKKERGFAQRYHKIKFFERQKVTRKLKQVKKGLESEDNPASQKKLSSELDDLRVDLNYILHYPKTKKYISLFPPEVRKGEEPSAASLVEAKKTNADREEVRAWIREQMKQSQLPTEPEREVLSHSKAKTGKTQSQKWPQEAGSAALTTVELETVDVPEDDFFGEDDS</sequence>
<keyword evidence="10" id="KW-1185">Reference proteome</keyword>
<protein>
    <recommendedName>
        <fullName evidence="3">rRNA-processing protein EFG1</fullName>
    </recommendedName>
    <alternativeName>
        <fullName evidence="4">rRNA-processing protein efg1</fullName>
    </alternativeName>
</protein>
<evidence type="ECO:0000256" key="6">
    <source>
        <dbReference type="ARBA" id="ARBA00023054"/>
    </source>
</evidence>
<dbReference type="AlphaFoldDB" id="A0A0C3BUL5"/>
<feature type="compositionally biased region" description="Basic and acidic residues" evidence="8">
    <location>
        <begin position="1"/>
        <end position="12"/>
    </location>
</feature>
<evidence type="ECO:0000256" key="4">
    <source>
        <dbReference type="ARBA" id="ARBA00019827"/>
    </source>
</evidence>
<dbReference type="PANTHER" id="PTHR33911">
    <property type="entry name" value="RRNA-PROCESSING PROTEIN EFG1"/>
    <property type="match status" value="1"/>
</dbReference>
<comment type="similarity">
    <text evidence="2">Belongs to the EFG1 family.</text>
</comment>
<keyword evidence="6" id="KW-0175">Coiled coil</keyword>
<comment type="subcellular location">
    <subcellularLocation>
        <location evidence="1">Nucleus</location>
        <location evidence="1">Nucleolus</location>
    </subcellularLocation>
</comment>
<dbReference type="PANTHER" id="PTHR33911:SF1">
    <property type="entry name" value="RRNA-PROCESSING PROTEIN EFG1"/>
    <property type="match status" value="1"/>
</dbReference>
<dbReference type="EMBL" id="KN831783">
    <property type="protein sequence ID" value="KIM40370.1"/>
    <property type="molecule type" value="Genomic_DNA"/>
</dbReference>
<evidence type="ECO:0000313" key="9">
    <source>
        <dbReference type="EMBL" id="KIM40370.1"/>
    </source>
</evidence>
<dbReference type="Proteomes" id="UP000053424">
    <property type="component" value="Unassembled WGS sequence"/>
</dbReference>
<reference evidence="9 10" key="1">
    <citation type="submission" date="2014-04" db="EMBL/GenBank/DDBJ databases">
        <authorList>
            <consortium name="DOE Joint Genome Institute"/>
            <person name="Kuo A."/>
            <person name="Gay G."/>
            <person name="Dore J."/>
            <person name="Kohler A."/>
            <person name="Nagy L.G."/>
            <person name="Floudas D."/>
            <person name="Copeland A."/>
            <person name="Barry K.W."/>
            <person name="Cichocki N."/>
            <person name="Veneault-Fourrey C."/>
            <person name="LaButti K."/>
            <person name="Lindquist E.A."/>
            <person name="Lipzen A."/>
            <person name="Lundell T."/>
            <person name="Morin E."/>
            <person name="Murat C."/>
            <person name="Sun H."/>
            <person name="Tunlid A."/>
            <person name="Henrissat B."/>
            <person name="Grigoriev I.V."/>
            <person name="Hibbett D.S."/>
            <person name="Martin F."/>
            <person name="Nordberg H.P."/>
            <person name="Cantor M.N."/>
            <person name="Hua S.X."/>
        </authorList>
    </citation>
    <scope>NUCLEOTIDE SEQUENCE [LARGE SCALE GENOMIC DNA]</scope>
    <source>
        <strain evidence="10">h7</strain>
    </source>
</reference>
<evidence type="ECO:0000256" key="3">
    <source>
        <dbReference type="ARBA" id="ARBA00018689"/>
    </source>
</evidence>
<feature type="region of interest" description="Disordered" evidence="8">
    <location>
        <begin position="1"/>
        <end position="43"/>
    </location>
</feature>
<keyword evidence="7" id="KW-0539">Nucleus</keyword>
<evidence type="ECO:0000256" key="8">
    <source>
        <dbReference type="SAM" id="MobiDB-lite"/>
    </source>
</evidence>
<gene>
    <name evidence="9" type="ORF">M413DRAFT_446558</name>
</gene>
<feature type="region of interest" description="Disordered" evidence="8">
    <location>
        <begin position="190"/>
        <end position="230"/>
    </location>
</feature>
<dbReference type="GO" id="GO:0005730">
    <property type="term" value="C:nucleolus"/>
    <property type="evidence" value="ECO:0007669"/>
    <property type="project" value="UniProtKB-SubCell"/>
</dbReference>
<dbReference type="InterPro" id="IPR050786">
    <property type="entry name" value="EFG1_rRNA-proc"/>
</dbReference>
<dbReference type="HOGENOM" id="CLU_066912_2_1_1"/>
<keyword evidence="5" id="KW-0698">rRNA processing</keyword>
<organism evidence="9 10">
    <name type="scientific">Hebeloma cylindrosporum</name>
    <dbReference type="NCBI Taxonomy" id="76867"/>
    <lineage>
        <taxon>Eukaryota</taxon>
        <taxon>Fungi</taxon>
        <taxon>Dikarya</taxon>
        <taxon>Basidiomycota</taxon>
        <taxon>Agaricomycotina</taxon>
        <taxon>Agaricomycetes</taxon>
        <taxon>Agaricomycetidae</taxon>
        <taxon>Agaricales</taxon>
        <taxon>Agaricineae</taxon>
        <taxon>Hymenogastraceae</taxon>
        <taxon>Hebeloma</taxon>
    </lineage>
</organism>
<dbReference type="GO" id="GO:0030688">
    <property type="term" value="C:preribosome, small subunit precursor"/>
    <property type="evidence" value="ECO:0007669"/>
    <property type="project" value="TreeGrafter"/>
</dbReference>
<evidence type="ECO:0000256" key="2">
    <source>
        <dbReference type="ARBA" id="ARBA00006916"/>
    </source>
</evidence>
<dbReference type="InterPro" id="IPR019310">
    <property type="entry name" value="Efg1"/>
</dbReference>
<dbReference type="OrthoDB" id="47732at2759"/>
<dbReference type="STRING" id="686832.A0A0C3BUL5"/>
<evidence type="ECO:0000256" key="1">
    <source>
        <dbReference type="ARBA" id="ARBA00004604"/>
    </source>
</evidence>
<proteinExistence type="inferred from homology"/>
<reference evidence="10" key="2">
    <citation type="submission" date="2015-01" db="EMBL/GenBank/DDBJ databases">
        <title>Evolutionary Origins and Diversification of the Mycorrhizal Mutualists.</title>
        <authorList>
            <consortium name="DOE Joint Genome Institute"/>
            <consortium name="Mycorrhizal Genomics Consortium"/>
            <person name="Kohler A."/>
            <person name="Kuo A."/>
            <person name="Nagy L.G."/>
            <person name="Floudas D."/>
            <person name="Copeland A."/>
            <person name="Barry K.W."/>
            <person name="Cichocki N."/>
            <person name="Veneault-Fourrey C."/>
            <person name="LaButti K."/>
            <person name="Lindquist E.A."/>
            <person name="Lipzen A."/>
            <person name="Lundell T."/>
            <person name="Morin E."/>
            <person name="Murat C."/>
            <person name="Riley R."/>
            <person name="Ohm R."/>
            <person name="Sun H."/>
            <person name="Tunlid A."/>
            <person name="Henrissat B."/>
            <person name="Grigoriev I.V."/>
            <person name="Hibbett D.S."/>
            <person name="Martin F."/>
        </authorList>
    </citation>
    <scope>NUCLEOTIDE SEQUENCE [LARGE SCALE GENOMIC DNA]</scope>
    <source>
        <strain evidence="10">h7</strain>
    </source>
</reference>
<dbReference type="Pfam" id="PF10153">
    <property type="entry name" value="Efg1"/>
    <property type="match status" value="1"/>
</dbReference>
<evidence type="ECO:0000256" key="5">
    <source>
        <dbReference type="ARBA" id="ARBA00022552"/>
    </source>
</evidence>
<evidence type="ECO:0000256" key="7">
    <source>
        <dbReference type="ARBA" id="ARBA00023242"/>
    </source>
</evidence>